<proteinExistence type="predicted"/>
<dbReference type="Ensembl" id="ENSSTUT00000091789.1">
    <property type="protein sequence ID" value="ENSSTUP00000086250.1"/>
    <property type="gene ID" value="ENSSTUG00000037983.1"/>
</dbReference>
<protein>
    <submittedName>
        <fullName evidence="7">Ral guanine nucleotide dissociation stimulator-like 3a</fullName>
    </submittedName>
</protein>
<dbReference type="InterPro" id="IPR000651">
    <property type="entry name" value="Ras-like_Gua-exchang_fac_N"/>
</dbReference>
<dbReference type="GeneID" id="115147340"/>
<dbReference type="SUPFAM" id="SSF48366">
    <property type="entry name" value="Ras GEF"/>
    <property type="match status" value="1"/>
</dbReference>
<dbReference type="CDD" id="cd00153">
    <property type="entry name" value="RA_RalGDS_like"/>
    <property type="match status" value="1"/>
</dbReference>
<evidence type="ECO:0000259" key="6">
    <source>
        <dbReference type="PROSITE" id="PS50212"/>
    </source>
</evidence>
<dbReference type="Pfam" id="PF00618">
    <property type="entry name" value="RasGEF_N"/>
    <property type="match status" value="1"/>
</dbReference>
<dbReference type="SMART" id="SM00229">
    <property type="entry name" value="RasGEFN"/>
    <property type="match status" value="1"/>
</dbReference>
<dbReference type="SMART" id="SM00147">
    <property type="entry name" value="RasGEF"/>
    <property type="match status" value="1"/>
</dbReference>
<feature type="region of interest" description="Disordered" evidence="3">
    <location>
        <begin position="595"/>
        <end position="669"/>
    </location>
</feature>
<feature type="region of interest" description="Disordered" evidence="3">
    <location>
        <begin position="248"/>
        <end position="272"/>
    </location>
</feature>
<dbReference type="GO" id="GO:0007265">
    <property type="term" value="P:Ras protein signal transduction"/>
    <property type="evidence" value="ECO:0007669"/>
    <property type="project" value="TreeGrafter"/>
</dbReference>
<dbReference type="GeneTree" id="ENSGT00940000165438"/>
<dbReference type="SMART" id="SM00314">
    <property type="entry name" value="RA"/>
    <property type="match status" value="1"/>
</dbReference>
<sequence>MRMRSTLSLCGGEGEGRGLRARVGRMKRLLCLRHTHRVDVLTDMEPGLWLRRFQLLDTEVTEDPVQEWGEEVEEGAVFGITLCREPVLPSPSTQDPSEPLTMSPSTPSAFNFIQYHTVKVRRLKAGTLERLVTHLLDSEHQESDYVRVFLSTYRTFTTTNTLVELLFQRDDMIANLDNTVCPRSTLVPLIRTWLEEHREDFREPPRHPSLRLLCFHLRHRLAFRRLAQTAETLLKKLQEEDRISLHQSAPIDNSDCQQKEGSGEEGSGEEVPKEVTADFMDFPVIDVAEQLTRLDADLFIKVVPFQCLGCVWSQRDKKESRNVAPTVRATIAQFNAVTNRVITSLLCSSSTSPISVSSSTPSPSMAPSSPLLPHTSPTLRARVIERWIAIAQECRTLKNFSSLRAILSALQSNAVYRLKKTWAAVNRDCMACFDQLCETFPDENCVLTSREILVEDGSQPDDNATPKSPQLCPMSKQMSPTSGVVPYLGTYLTVLTMLDTALTDTVEGGLINFEKRRREFEILSQIGQLQAFCSCYSLPVDQTISAWLQNHTMLNDQESYELSRALEHPVDPCPNSPSSWSQRLLNKKLASLLSGTDVSSRRTHSDQLSVSSSGSSGSEMEDLSSPQPSPLSVKLKSLSGSLHNVSEGLSSNTTSPTPSNASCSSSQPDLSYSSTAMSPDCSSSSCCSSSSPPCSKPVYNKQVADSCIVRVSVECGNNGNVYKSILLTSQDHSPQVIQRALDKHNLENMSCTDFSLTQLLSQDKELQIPDKANVFYAMATSANYDFVLRQRWRSHSRRLVTSSSPGAQARGRHAK</sequence>
<evidence type="ECO:0000313" key="8">
    <source>
        <dbReference type="Proteomes" id="UP000472277"/>
    </source>
</evidence>
<dbReference type="Proteomes" id="UP000472277">
    <property type="component" value="Chromosome 14"/>
</dbReference>
<dbReference type="Pfam" id="PF00617">
    <property type="entry name" value="RasGEF"/>
    <property type="match status" value="1"/>
</dbReference>
<dbReference type="InterPro" id="IPR029071">
    <property type="entry name" value="Ubiquitin-like_domsf"/>
</dbReference>
<dbReference type="InterPro" id="IPR036964">
    <property type="entry name" value="RASGEF_cat_dom_sf"/>
</dbReference>
<dbReference type="PANTHER" id="PTHR23113:SF220">
    <property type="entry name" value="RAL GUANINE NUCLEOTIDE DISSOCIATION STIMULATOR-LIKE 3"/>
    <property type="match status" value="1"/>
</dbReference>
<evidence type="ECO:0000256" key="1">
    <source>
        <dbReference type="ARBA" id="ARBA00022658"/>
    </source>
</evidence>
<dbReference type="InterPro" id="IPR001895">
    <property type="entry name" value="RASGEF_cat_dom"/>
</dbReference>
<dbReference type="PROSITE" id="PS50009">
    <property type="entry name" value="RASGEF_CAT"/>
    <property type="match status" value="1"/>
</dbReference>
<dbReference type="Pfam" id="PF00788">
    <property type="entry name" value="RA"/>
    <property type="match status" value="1"/>
</dbReference>
<dbReference type="PANTHER" id="PTHR23113">
    <property type="entry name" value="GUANINE NUCLEOTIDE EXCHANGE FACTOR"/>
    <property type="match status" value="1"/>
</dbReference>
<feature type="region of interest" description="Disordered" evidence="3">
    <location>
        <begin position="351"/>
        <end position="373"/>
    </location>
</feature>
<accession>A0A674CR97</accession>
<gene>
    <name evidence="7" type="primary">LOC115147340</name>
</gene>
<feature type="region of interest" description="Disordered" evidence="3">
    <location>
        <begin position="456"/>
        <end position="477"/>
    </location>
</feature>
<dbReference type="Gene3D" id="3.10.20.90">
    <property type="entry name" value="Phosphatidylinositol 3-kinase Catalytic Subunit, Chain A, domain 1"/>
    <property type="match status" value="1"/>
</dbReference>
<reference evidence="7" key="1">
    <citation type="submission" date="2025-08" db="UniProtKB">
        <authorList>
            <consortium name="Ensembl"/>
        </authorList>
    </citation>
    <scope>IDENTIFICATION</scope>
</reference>
<dbReference type="InterPro" id="IPR023578">
    <property type="entry name" value="Ras_GEF_dom_sf"/>
</dbReference>
<dbReference type="RefSeq" id="XP_029545400.1">
    <property type="nucleotide sequence ID" value="XM_029689540.1"/>
</dbReference>
<organism evidence="7 8">
    <name type="scientific">Salmo trutta</name>
    <name type="common">Brown trout</name>
    <dbReference type="NCBI Taxonomy" id="8032"/>
    <lineage>
        <taxon>Eukaryota</taxon>
        <taxon>Metazoa</taxon>
        <taxon>Chordata</taxon>
        <taxon>Craniata</taxon>
        <taxon>Vertebrata</taxon>
        <taxon>Euteleostomi</taxon>
        <taxon>Actinopterygii</taxon>
        <taxon>Neopterygii</taxon>
        <taxon>Teleostei</taxon>
        <taxon>Protacanthopterygii</taxon>
        <taxon>Salmoniformes</taxon>
        <taxon>Salmonidae</taxon>
        <taxon>Salmoninae</taxon>
        <taxon>Salmo</taxon>
    </lineage>
</organism>
<keyword evidence="1 2" id="KW-0344">Guanine-nucleotide releasing factor</keyword>
<dbReference type="OrthoDB" id="26687at2759"/>
<dbReference type="SUPFAM" id="SSF54236">
    <property type="entry name" value="Ubiquitin-like"/>
    <property type="match status" value="1"/>
</dbReference>
<evidence type="ECO:0000256" key="2">
    <source>
        <dbReference type="PROSITE-ProRule" id="PRU00168"/>
    </source>
</evidence>
<dbReference type="RefSeq" id="XP_029545399.1">
    <property type="nucleotide sequence ID" value="XM_029689539.1"/>
</dbReference>
<feature type="compositionally biased region" description="Low complexity" evidence="3">
    <location>
        <begin position="606"/>
        <end position="642"/>
    </location>
</feature>
<dbReference type="PROSITE" id="PS50200">
    <property type="entry name" value="RA"/>
    <property type="match status" value="1"/>
</dbReference>
<evidence type="ECO:0000313" key="7">
    <source>
        <dbReference type="Ensembl" id="ENSSTUP00000086250.1"/>
    </source>
</evidence>
<dbReference type="Gene3D" id="1.20.870.10">
    <property type="entry name" value="Son of sevenless (SoS) protein Chain: S domain 1"/>
    <property type="match status" value="1"/>
</dbReference>
<dbReference type="RefSeq" id="XP_029545398.1">
    <property type="nucleotide sequence ID" value="XM_029689538.1"/>
</dbReference>
<feature type="domain" description="N-terminal Ras-GEF" evidence="6">
    <location>
        <begin position="119"/>
        <end position="238"/>
    </location>
</feature>
<dbReference type="InterPro" id="IPR000159">
    <property type="entry name" value="RA_dom"/>
</dbReference>
<keyword evidence="8" id="KW-1185">Reference proteome</keyword>
<dbReference type="PROSITE" id="PS50212">
    <property type="entry name" value="RASGEF_NTER"/>
    <property type="match status" value="1"/>
</dbReference>
<evidence type="ECO:0000259" key="4">
    <source>
        <dbReference type="PROSITE" id="PS50009"/>
    </source>
</evidence>
<name>A0A674CR97_SALTR</name>
<dbReference type="AlphaFoldDB" id="A0A674CR97"/>
<evidence type="ECO:0000256" key="3">
    <source>
        <dbReference type="SAM" id="MobiDB-lite"/>
    </source>
</evidence>
<dbReference type="InterPro" id="IPR008937">
    <property type="entry name" value="Ras-like_GEF"/>
</dbReference>
<dbReference type="GO" id="GO:0005886">
    <property type="term" value="C:plasma membrane"/>
    <property type="evidence" value="ECO:0007669"/>
    <property type="project" value="TreeGrafter"/>
</dbReference>
<feature type="domain" description="Ras-associating" evidence="5">
    <location>
        <begin position="705"/>
        <end position="793"/>
    </location>
</feature>
<evidence type="ECO:0000259" key="5">
    <source>
        <dbReference type="PROSITE" id="PS50200"/>
    </source>
</evidence>
<dbReference type="OMA" id="EWWISIA"/>
<feature type="compositionally biased region" description="Low complexity" evidence="3">
    <location>
        <begin position="650"/>
        <end position="666"/>
    </location>
</feature>
<dbReference type="KEGG" id="stru:115147340"/>
<reference evidence="7" key="2">
    <citation type="submission" date="2025-09" db="UniProtKB">
        <authorList>
            <consortium name="Ensembl"/>
        </authorList>
    </citation>
    <scope>IDENTIFICATION</scope>
</reference>
<feature type="domain" description="Ras-GEF" evidence="4">
    <location>
        <begin position="283"/>
        <end position="569"/>
    </location>
</feature>
<dbReference type="CDD" id="cd00155">
    <property type="entry name" value="RasGEF"/>
    <property type="match status" value="1"/>
</dbReference>
<dbReference type="GO" id="GO:0005085">
    <property type="term" value="F:guanyl-nucleotide exchange factor activity"/>
    <property type="evidence" value="ECO:0007669"/>
    <property type="project" value="UniProtKB-KW"/>
</dbReference>
<dbReference type="RefSeq" id="XP_029545396.1">
    <property type="nucleotide sequence ID" value="XM_029689536.1"/>
</dbReference>
<dbReference type="Gene3D" id="1.10.840.10">
    <property type="entry name" value="Ras guanine-nucleotide exchange factors catalytic domain"/>
    <property type="match status" value="1"/>
</dbReference>
<dbReference type="InParanoid" id="A0A674CR97"/>